<dbReference type="EMBL" id="FMYE01000013">
    <property type="protein sequence ID" value="SDB76819.1"/>
    <property type="molecule type" value="Genomic_DNA"/>
</dbReference>
<dbReference type="InterPro" id="IPR011990">
    <property type="entry name" value="TPR-like_helical_dom_sf"/>
</dbReference>
<gene>
    <name evidence="2" type="ORF">SAMN05192581_101349</name>
</gene>
<dbReference type="Pfam" id="PF12741">
    <property type="entry name" value="SusD-like"/>
    <property type="match status" value="1"/>
</dbReference>
<name>A0A1G6G4N7_BACOV</name>
<evidence type="ECO:0000313" key="3">
    <source>
        <dbReference type="Proteomes" id="UP000183670"/>
    </source>
</evidence>
<organism evidence="2 3">
    <name type="scientific">Bacteroides ovatus</name>
    <dbReference type="NCBI Taxonomy" id="28116"/>
    <lineage>
        <taxon>Bacteria</taxon>
        <taxon>Pseudomonadati</taxon>
        <taxon>Bacteroidota</taxon>
        <taxon>Bacteroidia</taxon>
        <taxon>Bacteroidales</taxon>
        <taxon>Bacteroidaceae</taxon>
        <taxon>Bacteroides</taxon>
    </lineage>
</organism>
<keyword evidence="2" id="KW-0449">Lipoprotein</keyword>
<reference evidence="2 3" key="1">
    <citation type="submission" date="2016-10" db="EMBL/GenBank/DDBJ databases">
        <authorList>
            <person name="de Groot N.N."/>
        </authorList>
    </citation>
    <scope>NUCLEOTIDE SEQUENCE [LARGE SCALE GENOMIC DNA]</scope>
    <source>
        <strain evidence="2 3">NLAE-zl-C500</strain>
    </source>
</reference>
<dbReference type="RefSeq" id="WP_074557737.1">
    <property type="nucleotide sequence ID" value="NZ_FMYE01000013.1"/>
</dbReference>
<dbReference type="Proteomes" id="UP000183670">
    <property type="component" value="Unassembled WGS sequence"/>
</dbReference>
<protein>
    <submittedName>
        <fullName evidence="2">Susd and RagB outer membrane lipoprotein</fullName>
    </submittedName>
</protein>
<proteinExistence type="predicted"/>
<evidence type="ECO:0000256" key="1">
    <source>
        <dbReference type="SAM" id="MobiDB-lite"/>
    </source>
</evidence>
<sequence length="533" mass="58952">MVLNKILSWNRLSILGMSFLLFNNTSCIDYEDNVNPNEVTNAMMEVDNLKTGAFFSQMLRRVVLINDGSILDSDYQIAQNLSHDLYSGYIAATLGSTNHNGQYNFQENWVNATFDYAYTGVMAPWQSIHSLAAEQNLPEVDALATVVKVAGMHRIADTFGPIPYVNYGSSSLYDALDKVYAKFFEELDDAIEVLGNYVSGNVDARLLSKYDYVYGGDIKQWVKFANTLRLRLAMRVAYADATLARQEAEKSVQNMYGLIESTADRAQLSHNTLEYHHPLHEIAYNFNSGDCRPGASIVSYLNGLNDPRVSRYFIAASDDGGYHGVRIGITTSNMSNYQGNKISNFNIDRASTPVVWMTAAESFFLRAEGALRGWNMGTGTAQSFYEAGVRMSFEETGAGSADSYLADNTSVPGAFDDNVGSDNYSFSTTVTPAWDAAASFEGQLERIITQKWIAIYPDGPEGWSEYRRTGYPELIPVVRNSSNGTVDTDLQVRRLPYTRDEKSNNAAGVSSGKAALGGPDNGGTKLWWDKKAR</sequence>
<dbReference type="InterPro" id="IPR024302">
    <property type="entry name" value="SusD-like"/>
</dbReference>
<accession>A0A1G6G4N7</accession>
<evidence type="ECO:0000313" key="2">
    <source>
        <dbReference type="EMBL" id="SDB76819.1"/>
    </source>
</evidence>
<dbReference type="SUPFAM" id="SSF48452">
    <property type="entry name" value="TPR-like"/>
    <property type="match status" value="1"/>
</dbReference>
<dbReference type="AlphaFoldDB" id="A0A1G6G4N7"/>
<feature type="region of interest" description="Disordered" evidence="1">
    <location>
        <begin position="496"/>
        <end position="533"/>
    </location>
</feature>
<dbReference type="Gene3D" id="1.25.40.390">
    <property type="match status" value="1"/>
</dbReference>